<dbReference type="InterPro" id="IPR036770">
    <property type="entry name" value="Ankyrin_rpt-contain_sf"/>
</dbReference>
<dbReference type="Proteomes" id="UP001186944">
    <property type="component" value="Unassembled WGS sequence"/>
</dbReference>
<dbReference type="PANTHER" id="PTHR22904">
    <property type="entry name" value="TPR REPEAT CONTAINING PROTEIN"/>
    <property type="match status" value="1"/>
</dbReference>
<proteinExistence type="predicted"/>
<dbReference type="AlphaFoldDB" id="A0AA88YCE3"/>
<evidence type="ECO:0000313" key="4">
    <source>
        <dbReference type="EMBL" id="KAK3102697.1"/>
    </source>
</evidence>
<keyword evidence="3" id="KW-0175">Coiled coil</keyword>
<dbReference type="InterPro" id="IPR011990">
    <property type="entry name" value="TPR-like_helical_dom_sf"/>
</dbReference>
<organism evidence="4 5">
    <name type="scientific">Pinctada imbricata</name>
    <name type="common">Atlantic pearl-oyster</name>
    <name type="synonym">Pinctada martensii</name>
    <dbReference type="NCBI Taxonomy" id="66713"/>
    <lineage>
        <taxon>Eukaryota</taxon>
        <taxon>Metazoa</taxon>
        <taxon>Spiralia</taxon>
        <taxon>Lophotrochozoa</taxon>
        <taxon>Mollusca</taxon>
        <taxon>Bivalvia</taxon>
        <taxon>Autobranchia</taxon>
        <taxon>Pteriomorphia</taxon>
        <taxon>Pterioida</taxon>
        <taxon>Pterioidea</taxon>
        <taxon>Pteriidae</taxon>
        <taxon>Pinctada</taxon>
    </lineage>
</organism>
<keyword evidence="2" id="KW-0802">TPR repeat</keyword>
<dbReference type="Gene3D" id="1.25.40.10">
    <property type="entry name" value="Tetratricopeptide repeat domain"/>
    <property type="match status" value="1"/>
</dbReference>
<dbReference type="SUPFAM" id="SSF48403">
    <property type="entry name" value="Ankyrin repeat"/>
    <property type="match status" value="1"/>
</dbReference>
<gene>
    <name evidence="4" type="ORF">FSP39_013218</name>
</gene>
<evidence type="ECO:0000256" key="1">
    <source>
        <dbReference type="ARBA" id="ARBA00022737"/>
    </source>
</evidence>
<evidence type="ECO:0000313" key="5">
    <source>
        <dbReference type="Proteomes" id="UP001186944"/>
    </source>
</evidence>
<comment type="caution">
    <text evidence="4">The sequence shown here is derived from an EMBL/GenBank/DDBJ whole genome shotgun (WGS) entry which is preliminary data.</text>
</comment>
<dbReference type="GO" id="GO:0051879">
    <property type="term" value="F:Hsp90 protein binding"/>
    <property type="evidence" value="ECO:0007669"/>
    <property type="project" value="TreeGrafter"/>
</dbReference>
<keyword evidence="1" id="KW-0677">Repeat</keyword>
<reference evidence="4" key="1">
    <citation type="submission" date="2019-08" db="EMBL/GenBank/DDBJ databases">
        <title>The improved chromosome-level genome for the pearl oyster Pinctada fucata martensii using PacBio sequencing and Hi-C.</title>
        <authorList>
            <person name="Zheng Z."/>
        </authorList>
    </citation>
    <scope>NUCLEOTIDE SEQUENCE</scope>
    <source>
        <strain evidence="4">ZZ-2019</strain>
        <tissue evidence="4">Adductor muscle</tissue>
    </source>
</reference>
<evidence type="ECO:0000256" key="3">
    <source>
        <dbReference type="SAM" id="Coils"/>
    </source>
</evidence>
<dbReference type="Gene3D" id="1.25.40.20">
    <property type="entry name" value="Ankyrin repeat-containing domain"/>
    <property type="match status" value="1"/>
</dbReference>
<sequence length="444" mass="49750">MAYYPGNRGNFPPPPFNPFTPPPEFIMQMLFSEMLQKKHEAQAALNRNQLPRALSLYSDALNIAQNNFPGHDEIPKLLSNRALGYWRCAQAYKGLNDHYSALNILVLGLAMCTKENVVEEKVTFLAEIVSTVMQVSDDPNDCLDSIDPPEEEHIQIRVLQRLASNGCWEGVSLLLIGEHRGPISNLDECFSTCPTQSISVGSLILSMSDFQLRKWGQKLIITLLRNGASYTDMEYKIGKPVVHIGIQLSLRTGTTDLLKYMLKQYLNTDARKNAVDKNRDSAFHFLVRSGKANSTLGETLFRLLLNNGCNPNLVDAASKRPIDYVRPVDQAYSILNSAQKVEDENVREKLQKLKDEGNKAHREGNNYKANEAYTKGLQLIQNNGLPPKEAAVFLSNRSAVQSACGNTKKALDDAELSVLKDPTWHKVTYAILTNMYFILFLISP</sequence>
<dbReference type="EMBL" id="VSWD01000005">
    <property type="protein sequence ID" value="KAK3102697.1"/>
    <property type="molecule type" value="Genomic_DNA"/>
</dbReference>
<feature type="coiled-coil region" evidence="3">
    <location>
        <begin position="336"/>
        <end position="363"/>
    </location>
</feature>
<evidence type="ECO:0000256" key="2">
    <source>
        <dbReference type="ARBA" id="ARBA00022803"/>
    </source>
</evidence>
<name>A0AA88YCE3_PINIB</name>
<keyword evidence="5" id="KW-1185">Reference proteome</keyword>
<dbReference type="SUPFAM" id="SSF48452">
    <property type="entry name" value="TPR-like"/>
    <property type="match status" value="1"/>
</dbReference>
<accession>A0AA88YCE3</accession>
<dbReference type="PANTHER" id="PTHR22904:SF523">
    <property type="entry name" value="STRESS-INDUCED-PHOSPHOPROTEIN 1"/>
    <property type="match status" value="1"/>
</dbReference>
<protein>
    <submittedName>
        <fullName evidence="4">Uncharacterized protein</fullName>
    </submittedName>
</protein>